<dbReference type="RefSeq" id="WP_109748555.1">
    <property type="nucleotide sequence ID" value="NZ_CABJAT010000002.1"/>
</dbReference>
<dbReference type="PANTHER" id="PTHR43252">
    <property type="entry name" value="TRANSCRIPTIONAL REGULATOR YQJI"/>
    <property type="match status" value="1"/>
</dbReference>
<dbReference type="PANTHER" id="PTHR43252:SF7">
    <property type="entry name" value="TRANSCRIPTIONAL REGULATOR YQJI"/>
    <property type="match status" value="1"/>
</dbReference>
<dbReference type="InterPro" id="IPR036388">
    <property type="entry name" value="WH-like_DNA-bd_sf"/>
</dbReference>
<protein>
    <submittedName>
        <fullName evidence="2">PadR family transcriptional regulator</fullName>
    </submittedName>
</protein>
<dbReference type="Gene3D" id="1.10.10.10">
    <property type="entry name" value="Winged helix-like DNA-binding domain superfamily/Winged helix DNA-binding domain"/>
    <property type="match status" value="1"/>
</dbReference>
<dbReference type="InterPro" id="IPR036390">
    <property type="entry name" value="WH_DNA-bd_sf"/>
</dbReference>
<dbReference type="SUPFAM" id="SSF46785">
    <property type="entry name" value="Winged helix' DNA-binding domain"/>
    <property type="match status" value="1"/>
</dbReference>
<comment type="caution">
    <text evidence="2">The sequence shown here is derived from an EMBL/GenBank/DDBJ whole genome shotgun (WGS) entry which is preliminary data.</text>
</comment>
<proteinExistence type="predicted"/>
<gene>
    <name evidence="2" type="ORF">C7383_11965</name>
</gene>
<accession>A0AB73SY81</accession>
<dbReference type="InterPro" id="IPR005149">
    <property type="entry name" value="Tscrpt_reg_PadR_N"/>
</dbReference>
<dbReference type="Pfam" id="PF03551">
    <property type="entry name" value="PadR"/>
    <property type="match status" value="1"/>
</dbReference>
<dbReference type="Proteomes" id="UP000245412">
    <property type="component" value="Unassembled WGS sequence"/>
</dbReference>
<dbReference type="AlphaFoldDB" id="A0AB73SY81"/>
<evidence type="ECO:0000259" key="1">
    <source>
        <dbReference type="Pfam" id="PF03551"/>
    </source>
</evidence>
<evidence type="ECO:0000313" key="2">
    <source>
        <dbReference type="EMBL" id="PWJ72361.1"/>
    </source>
</evidence>
<evidence type="ECO:0000313" key="3">
    <source>
        <dbReference type="Proteomes" id="UP000245412"/>
    </source>
</evidence>
<reference evidence="2 3" key="1">
    <citation type="submission" date="2018-05" db="EMBL/GenBank/DDBJ databases">
        <authorList>
            <person name="Goeker M."/>
            <person name="Huntemann M."/>
            <person name="Clum A."/>
            <person name="Pillay M."/>
            <person name="Palaniappan K."/>
            <person name="Varghese N."/>
            <person name="Mikhailova N."/>
            <person name="Stamatis D."/>
            <person name="Reddy T."/>
            <person name="Daum C."/>
            <person name="Shapiro N."/>
            <person name="Ivanova N."/>
            <person name="Kyrpides N."/>
            <person name="Woyke T."/>
        </authorList>
    </citation>
    <scope>NUCLEOTIDE SEQUENCE [LARGE SCALE GENOMIC DNA]</scope>
    <source>
        <strain evidence="2 3">DSM 26524</strain>
    </source>
</reference>
<feature type="domain" description="Transcription regulator PadR N-terminal" evidence="1">
    <location>
        <begin position="16"/>
        <end position="88"/>
    </location>
</feature>
<dbReference type="EMBL" id="QGGY01000019">
    <property type="protein sequence ID" value="PWJ72361.1"/>
    <property type="molecule type" value="Genomic_DNA"/>
</dbReference>
<name>A0AB73SY81_9FIRM</name>
<organism evidence="2 3">
    <name type="scientific">Murimonas intestini</name>
    <dbReference type="NCBI Taxonomy" id="1337051"/>
    <lineage>
        <taxon>Bacteria</taxon>
        <taxon>Bacillati</taxon>
        <taxon>Bacillota</taxon>
        <taxon>Clostridia</taxon>
        <taxon>Lachnospirales</taxon>
        <taxon>Lachnospiraceae</taxon>
        <taxon>Murimonas</taxon>
    </lineage>
</organism>
<sequence>MKVDKTLVSGSTAMLLLKLLSEKDMYGYEMIEVLRNRSQNVFELKAGTLYPLLHTLEDKNYLNSYESDAAGKTRKYYSITKTGRKILSEKQEEWKVYSEAVANVLNLGGAV</sequence>
<keyword evidence="3" id="KW-1185">Reference proteome</keyword>